<dbReference type="EMBL" id="JACIER010000014">
    <property type="protein sequence ID" value="MBB4045277.1"/>
    <property type="molecule type" value="Genomic_DNA"/>
</dbReference>
<keyword evidence="2" id="KW-1185">Reference proteome</keyword>
<comment type="caution">
    <text evidence="1">The sequence shown here is derived from an EMBL/GenBank/DDBJ whole genome shotgun (WGS) entry which is preliminary data.</text>
</comment>
<organism evidence="1 2">
    <name type="scientific">Bacteroides reticulotermitis</name>
    <dbReference type="NCBI Taxonomy" id="1133319"/>
    <lineage>
        <taxon>Bacteria</taxon>
        <taxon>Pseudomonadati</taxon>
        <taxon>Bacteroidota</taxon>
        <taxon>Bacteroidia</taxon>
        <taxon>Bacteroidales</taxon>
        <taxon>Bacteroidaceae</taxon>
        <taxon>Bacteroides</taxon>
    </lineage>
</organism>
<evidence type="ECO:0000313" key="2">
    <source>
        <dbReference type="Proteomes" id="UP000560658"/>
    </source>
</evidence>
<gene>
    <name evidence="1" type="ORF">GGR06_003089</name>
</gene>
<proteinExistence type="predicted"/>
<sequence>MEKCDLLYRENSRLKDIASVKLEQLAIKDAYERQLSEKDAIIAKKDARIGNLEKQVYELQRQLYEKIRTIY</sequence>
<dbReference type="Proteomes" id="UP000560658">
    <property type="component" value="Unassembled WGS sequence"/>
</dbReference>
<name>A0A840CYS9_9BACE</name>
<accession>A0A840CYS9</accession>
<protein>
    <submittedName>
        <fullName evidence="1">Uncharacterized protein YceH (UPF0502 family)</fullName>
    </submittedName>
</protein>
<reference evidence="1" key="1">
    <citation type="submission" date="2020-08" db="EMBL/GenBank/DDBJ databases">
        <title>Genomic Encyclopedia of Type Strains, Phase IV (KMG-IV): sequencing the most valuable type-strain genomes for metagenomic binning, comparative biology and taxonomic classification.</title>
        <authorList>
            <person name="Goeker M."/>
        </authorList>
    </citation>
    <scope>NUCLEOTIDE SEQUENCE [LARGE SCALE GENOMIC DNA]</scope>
    <source>
        <strain evidence="1">DSM 105720</strain>
    </source>
</reference>
<evidence type="ECO:0000313" key="1">
    <source>
        <dbReference type="EMBL" id="MBB4045277.1"/>
    </source>
</evidence>
<dbReference type="RefSeq" id="WP_244437108.1">
    <property type="nucleotide sequence ID" value="NZ_JACIER010000014.1"/>
</dbReference>
<dbReference type="AlphaFoldDB" id="A0A840CYS9"/>